<evidence type="ECO:0000313" key="3">
    <source>
        <dbReference type="Proteomes" id="UP000178405"/>
    </source>
</evidence>
<evidence type="ECO:0000259" key="1">
    <source>
        <dbReference type="Pfam" id="PF10442"/>
    </source>
</evidence>
<gene>
    <name evidence="2" type="ORF">A2Z63_02510</name>
</gene>
<dbReference type="Pfam" id="PF10442">
    <property type="entry name" value="FIST_C"/>
    <property type="match status" value="1"/>
</dbReference>
<evidence type="ECO:0000313" key="2">
    <source>
        <dbReference type="EMBL" id="OGF84183.1"/>
    </source>
</evidence>
<organism evidence="2 3">
    <name type="scientific">Candidatus Giovannonibacteria bacterium RIFCSPLOWO2_02_44_8</name>
    <dbReference type="NCBI Taxonomy" id="1798355"/>
    <lineage>
        <taxon>Bacteria</taxon>
        <taxon>Candidatus Giovannoniibacteriota</taxon>
    </lineage>
</organism>
<dbReference type="Proteomes" id="UP000178405">
    <property type="component" value="Unassembled WGS sequence"/>
</dbReference>
<dbReference type="InterPro" id="IPR019494">
    <property type="entry name" value="FIST_C"/>
</dbReference>
<dbReference type="EMBL" id="MFIH01000055">
    <property type="protein sequence ID" value="OGF84183.1"/>
    <property type="molecule type" value="Genomic_DNA"/>
</dbReference>
<reference evidence="2 3" key="1">
    <citation type="journal article" date="2016" name="Nat. Commun.">
        <title>Thousands of microbial genomes shed light on interconnected biogeochemical processes in an aquifer system.</title>
        <authorList>
            <person name="Anantharaman K."/>
            <person name="Brown C.T."/>
            <person name="Hug L.A."/>
            <person name="Sharon I."/>
            <person name="Castelle C.J."/>
            <person name="Probst A.J."/>
            <person name="Thomas B.C."/>
            <person name="Singh A."/>
            <person name="Wilkins M.J."/>
            <person name="Karaoz U."/>
            <person name="Brodie E.L."/>
            <person name="Williams K.H."/>
            <person name="Hubbard S.S."/>
            <person name="Banfield J.F."/>
        </authorList>
    </citation>
    <scope>NUCLEOTIDE SEQUENCE [LARGE SCALE GENOMIC DNA]</scope>
</reference>
<name>A0A1F5X8C6_9BACT</name>
<dbReference type="AlphaFoldDB" id="A0A1F5X8C6"/>
<protein>
    <recommendedName>
        <fullName evidence="1">FIST C-domain domain-containing protein</fullName>
    </recommendedName>
</protein>
<sequence>MIGSREEAIKVAKSAAENAVAQLDGGIPKAVIIFNCIARNKLFGDRSGEEIDAIQEAIGEDVPLIGFYTYGEQAPLGGEVRNIEKCNPAFHNETVVIVVLAES</sequence>
<feature type="domain" description="FIST C-domain" evidence="1">
    <location>
        <begin position="1"/>
        <end position="75"/>
    </location>
</feature>
<accession>A0A1F5X8C6</accession>
<comment type="caution">
    <text evidence="2">The sequence shown here is derived from an EMBL/GenBank/DDBJ whole genome shotgun (WGS) entry which is preliminary data.</text>
</comment>
<proteinExistence type="predicted"/>